<dbReference type="GO" id="GO:0017061">
    <property type="term" value="F:S-methyl-5-thioadenosine phosphorylase activity"/>
    <property type="evidence" value="ECO:0007669"/>
    <property type="project" value="InterPro"/>
</dbReference>
<dbReference type="GO" id="GO:0005829">
    <property type="term" value="C:cytosol"/>
    <property type="evidence" value="ECO:0007669"/>
    <property type="project" value="TreeGrafter"/>
</dbReference>
<reference evidence="4 5" key="1">
    <citation type="submission" date="2020-07" db="EMBL/GenBank/DDBJ databases">
        <authorList>
            <person name="Feng X."/>
        </authorList>
    </citation>
    <scope>NUCLEOTIDE SEQUENCE [LARGE SCALE GENOMIC DNA]</scope>
    <source>
        <strain evidence="4 5">JCM14086</strain>
    </source>
</reference>
<dbReference type="Pfam" id="PF01048">
    <property type="entry name" value="PNP_UDP_1"/>
    <property type="match status" value="1"/>
</dbReference>
<keyword evidence="1" id="KW-0328">Glycosyltransferase</keyword>
<evidence type="ECO:0000256" key="2">
    <source>
        <dbReference type="ARBA" id="ARBA00022679"/>
    </source>
</evidence>
<protein>
    <submittedName>
        <fullName evidence="4">Phosphorylase</fullName>
    </submittedName>
</protein>
<gene>
    <name evidence="4" type="ORF">H5P30_17565</name>
</gene>
<dbReference type="RefSeq" id="WP_185694216.1">
    <property type="nucleotide sequence ID" value="NZ_JACHVA010000127.1"/>
</dbReference>
<name>A0A7X1B0X3_9BACT</name>
<evidence type="ECO:0000313" key="4">
    <source>
        <dbReference type="EMBL" id="MBC2603593.1"/>
    </source>
</evidence>
<dbReference type="Gene3D" id="3.40.50.1580">
    <property type="entry name" value="Nucleoside phosphorylase domain"/>
    <property type="match status" value="1"/>
</dbReference>
<evidence type="ECO:0000259" key="3">
    <source>
        <dbReference type="Pfam" id="PF01048"/>
    </source>
</evidence>
<dbReference type="EMBL" id="JACHVA010000127">
    <property type="protein sequence ID" value="MBC2603593.1"/>
    <property type="molecule type" value="Genomic_DNA"/>
</dbReference>
<dbReference type="GO" id="GO:0009116">
    <property type="term" value="P:nucleoside metabolic process"/>
    <property type="evidence" value="ECO:0007669"/>
    <property type="project" value="InterPro"/>
</dbReference>
<evidence type="ECO:0000313" key="5">
    <source>
        <dbReference type="Proteomes" id="UP000525652"/>
    </source>
</evidence>
<dbReference type="AlphaFoldDB" id="A0A7X1B0X3"/>
<comment type="caution">
    <text evidence="4">The sequence shown here is derived from an EMBL/GenBank/DDBJ whole genome shotgun (WGS) entry which is preliminary data.</text>
</comment>
<dbReference type="PANTHER" id="PTHR42679:SF2">
    <property type="entry name" value="S-METHYL-5'-THIOADENOSINE PHOSPHORYLASE"/>
    <property type="match status" value="1"/>
</dbReference>
<dbReference type="InterPro" id="IPR000845">
    <property type="entry name" value="Nucleoside_phosphorylase_d"/>
</dbReference>
<dbReference type="InterPro" id="IPR035994">
    <property type="entry name" value="Nucleoside_phosphorylase_sf"/>
</dbReference>
<organism evidence="4 5">
    <name type="scientific">Puniceicoccus vermicola</name>
    <dbReference type="NCBI Taxonomy" id="388746"/>
    <lineage>
        <taxon>Bacteria</taxon>
        <taxon>Pseudomonadati</taxon>
        <taxon>Verrucomicrobiota</taxon>
        <taxon>Opitutia</taxon>
        <taxon>Puniceicoccales</taxon>
        <taxon>Puniceicoccaceae</taxon>
        <taxon>Puniceicoccus</taxon>
    </lineage>
</organism>
<dbReference type="GO" id="GO:0019509">
    <property type="term" value="P:L-methionine salvage from methylthioadenosine"/>
    <property type="evidence" value="ECO:0007669"/>
    <property type="project" value="TreeGrafter"/>
</dbReference>
<sequence>MIAFITGSGFYELEGFAPEEHDTRFGTVRLLRGDVQGNPVLILPRHGSGHRNLPHQITHRANLTALKEAGATAIVSCTVCGVTNGTWELGSPIVANDLWFPDNRLGDGSACTVFTEPGESGRGHLLAGSFFHTALSQSIRDYFECQGGKCFSGCYAHGNGPRFNSRAEIRGIQAAGADFISQTCGPEAIMANELEIPFALAGFGVDFANGVKEKPTPIQVLQVNMGRAKTAFVGLIYAIASSGEKYKFENFVYRFD</sequence>
<accession>A0A7X1B0X3</accession>
<dbReference type="SUPFAM" id="SSF53167">
    <property type="entry name" value="Purine and uridine phosphorylases"/>
    <property type="match status" value="1"/>
</dbReference>
<keyword evidence="2" id="KW-0808">Transferase</keyword>
<keyword evidence="5" id="KW-1185">Reference proteome</keyword>
<dbReference type="PANTHER" id="PTHR42679">
    <property type="entry name" value="S-METHYL-5'-THIOADENOSINE PHOSPHORYLASE"/>
    <property type="match status" value="1"/>
</dbReference>
<dbReference type="Proteomes" id="UP000525652">
    <property type="component" value="Unassembled WGS sequence"/>
</dbReference>
<dbReference type="InterPro" id="IPR010044">
    <property type="entry name" value="MTAP"/>
</dbReference>
<feature type="domain" description="Nucleoside phosphorylase" evidence="3">
    <location>
        <begin position="2"/>
        <end position="233"/>
    </location>
</feature>
<proteinExistence type="predicted"/>
<evidence type="ECO:0000256" key="1">
    <source>
        <dbReference type="ARBA" id="ARBA00022676"/>
    </source>
</evidence>